<protein>
    <submittedName>
        <fullName evidence="1">Uncharacterized protein</fullName>
    </submittedName>
</protein>
<dbReference type="Proteomes" id="UP001322138">
    <property type="component" value="Unassembled WGS sequence"/>
</dbReference>
<dbReference type="RefSeq" id="XP_062733039.1">
    <property type="nucleotide sequence ID" value="XM_062872444.1"/>
</dbReference>
<name>A0ABR0FJB9_9PEZI</name>
<sequence length="96" mass="10559">MSVIPGGLRKLCLLGMVLEVRSHPRSYNATHLNGLEFLEAAGVRIAAHQKPDKWRQLDTRAFKAISLPRTGHGINFHTTAAKSFEKMTSFLASSGL</sequence>
<reference evidence="1 2" key="1">
    <citation type="journal article" date="2023" name="bioRxiv">
        <title>High-quality genome assemblies of four members of thePodospora anserinaspecies complex.</title>
        <authorList>
            <person name="Ament-Velasquez S.L."/>
            <person name="Vogan A.A."/>
            <person name="Wallerman O."/>
            <person name="Hartmann F."/>
            <person name="Gautier V."/>
            <person name="Silar P."/>
            <person name="Giraud T."/>
            <person name="Johannesson H."/>
        </authorList>
    </citation>
    <scope>NUCLEOTIDE SEQUENCE [LARGE SCALE GENOMIC DNA]</scope>
    <source>
        <strain evidence="1 2">CBS 112042</strain>
    </source>
</reference>
<dbReference type="GeneID" id="87891616"/>
<accession>A0ABR0FJB9</accession>
<keyword evidence="2" id="KW-1185">Reference proteome</keyword>
<evidence type="ECO:0000313" key="2">
    <source>
        <dbReference type="Proteomes" id="UP001322138"/>
    </source>
</evidence>
<comment type="caution">
    <text evidence="1">The sequence shown here is derived from an EMBL/GenBank/DDBJ whole genome shotgun (WGS) entry which is preliminary data.</text>
</comment>
<dbReference type="EMBL" id="JAFFGZ010000005">
    <property type="protein sequence ID" value="KAK4644063.1"/>
    <property type="molecule type" value="Genomic_DNA"/>
</dbReference>
<gene>
    <name evidence="1" type="ORF">QC761_0048790</name>
</gene>
<proteinExistence type="predicted"/>
<organism evidence="1 2">
    <name type="scientific">Podospora bellae-mahoneyi</name>
    <dbReference type="NCBI Taxonomy" id="2093777"/>
    <lineage>
        <taxon>Eukaryota</taxon>
        <taxon>Fungi</taxon>
        <taxon>Dikarya</taxon>
        <taxon>Ascomycota</taxon>
        <taxon>Pezizomycotina</taxon>
        <taxon>Sordariomycetes</taxon>
        <taxon>Sordariomycetidae</taxon>
        <taxon>Sordariales</taxon>
        <taxon>Podosporaceae</taxon>
        <taxon>Podospora</taxon>
    </lineage>
</organism>
<evidence type="ECO:0000313" key="1">
    <source>
        <dbReference type="EMBL" id="KAK4644063.1"/>
    </source>
</evidence>